<evidence type="ECO:0000313" key="1">
    <source>
        <dbReference type="EMBL" id="KAI6085571.1"/>
    </source>
</evidence>
<organism evidence="1 2">
    <name type="scientific">Hypoxylon rubiginosum</name>
    <dbReference type="NCBI Taxonomy" id="110542"/>
    <lineage>
        <taxon>Eukaryota</taxon>
        <taxon>Fungi</taxon>
        <taxon>Dikarya</taxon>
        <taxon>Ascomycota</taxon>
        <taxon>Pezizomycotina</taxon>
        <taxon>Sordariomycetes</taxon>
        <taxon>Xylariomycetidae</taxon>
        <taxon>Xylariales</taxon>
        <taxon>Hypoxylaceae</taxon>
        <taxon>Hypoxylon</taxon>
    </lineage>
</organism>
<dbReference type="Proteomes" id="UP001497680">
    <property type="component" value="Unassembled WGS sequence"/>
</dbReference>
<proteinExistence type="predicted"/>
<protein>
    <submittedName>
        <fullName evidence="1">Kinase-like domain-containing protein</fullName>
    </submittedName>
</protein>
<dbReference type="EMBL" id="MU394324">
    <property type="protein sequence ID" value="KAI6085571.1"/>
    <property type="molecule type" value="Genomic_DNA"/>
</dbReference>
<keyword evidence="2" id="KW-1185">Reference proteome</keyword>
<accession>A0ACC0CYR6</accession>
<evidence type="ECO:0000313" key="2">
    <source>
        <dbReference type="Proteomes" id="UP001497680"/>
    </source>
</evidence>
<comment type="caution">
    <text evidence="1">The sequence shown here is derived from an EMBL/GenBank/DDBJ whole genome shotgun (WGS) entry which is preliminary data.</text>
</comment>
<reference evidence="1 2" key="1">
    <citation type="journal article" date="2022" name="New Phytol.">
        <title>Ecological generalism drives hyperdiversity of secondary metabolite gene clusters in xylarialean endophytes.</title>
        <authorList>
            <person name="Franco M.E.E."/>
            <person name="Wisecaver J.H."/>
            <person name="Arnold A.E."/>
            <person name="Ju Y.M."/>
            <person name="Slot J.C."/>
            <person name="Ahrendt S."/>
            <person name="Moore L.P."/>
            <person name="Eastman K.E."/>
            <person name="Scott K."/>
            <person name="Konkel Z."/>
            <person name="Mondo S.J."/>
            <person name="Kuo A."/>
            <person name="Hayes R.D."/>
            <person name="Haridas S."/>
            <person name="Andreopoulos B."/>
            <person name="Riley R."/>
            <person name="LaButti K."/>
            <person name="Pangilinan J."/>
            <person name="Lipzen A."/>
            <person name="Amirebrahimi M."/>
            <person name="Yan J."/>
            <person name="Adam C."/>
            <person name="Keymanesh K."/>
            <person name="Ng V."/>
            <person name="Louie K."/>
            <person name="Northen T."/>
            <person name="Drula E."/>
            <person name="Henrissat B."/>
            <person name="Hsieh H.M."/>
            <person name="Youens-Clark K."/>
            <person name="Lutzoni F."/>
            <person name="Miadlikowska J."/>
            <person name="Eastwood D.C."/>
            <person name="Hamelin R.C."/>
            <person name="Grigoriev I.V."/>
            <person name="U'Ren J.M."/>
        </authorList>
    </citation>
    <scope>NUCLEOTIDE SEQUENCE [LARGE SCALE GENOMIC DNA]</scope>
    <source>
        <strain evidence="1 2">ER1909</strain>
    </source>
</reference>
<sequence length="720" mass="80055">MDATRALDGMHSGATFQEDHHMNPQEPQSDFSTSTSSDLGSQDDSNQPPLNSARLASTNATIDEASLDEADHQSITRSSTPEMFATAGGVSLSQQTANSDDAPLSPRSDQDIQDEMQIDDDQENEEPPQIQFPNYMMYPSEYTEDIYLYRPGGHHPVHLGDILDGRFEVVHKLGFGGFSTVWLCLDTTTHKWRAIKIIRADDSTEDMPELDFAKEAKERGELDPAMWETHPISLPLEHFWVEGPNGRHLCEVLLVHGPSVEDQQMTRVRDGGLATLNDMLFQLATRVKYLHDNGICHGDLTTRNILFRLRDTSHIGKQEMLDLLGEPELEQVYASDVDPAPMAPRYKVAPVTTTALCRLGTVDRLVITDFGESFKPAEEDVQWSGIPLQFAAPEAVFRCKPQLPSDIWSLACDILLLTTKVGLVDPVRNTCTYVALLEAALGPLPEPYRTAHIEQLKEALEESGKDWKDYVGSGNKGNSQAYIPEDKDSDNSLGIVSEPKLYKSIKSNYDEWATKYGYENPIHILLARSGDSGAAGTATFEPHPDVMQLPDEEIQLLGDLLSKMLRYDPEERLDIDGVLRHEWFTKHRDSMDRSLIDHHSLQVSPDLQAEPIAEPTTSTISESASAPIVQSTPNQASAPGQASPRSLRVPVIQSTDLEMMGSLLDHDAGSRVPTGSTETVLRYFCVGFALVVLIPALYVYIMLLLIIPLFMRIAQRAWYS</sequence>
<gene>
    <name evidence="1" type="ORF">F4821DRAFT_279222</name>
</gene>
<name>A0ACC0CYR6_9PEZI</name>